<name>A1HMG6_9FIRM</name>
<dbReference type="EC" id="3.5.1.2" evidence="12"/>
<dbReference type="GO" id="GO:0016829">
    <property type="term" value="F:lyase activity"/>
    <property type="evidence" value="ECO:0007669"/>
    <property type="project" value="UniProtKB-KW"/>
</dbReference>
<dbReference type="UniPathway" id="UPA00031">
    <property type="reaction ID" value="UER00010"/>
</dbReference>
<comment type="catalytic activity">
    <reaction evidence="10 12">
        <text>5-[(5-phospho-1-deoxy-D-ribulos-1-ylimino)methylamino]-1-(5-phospho-beta-D-ribosyl)imidazole-4-carboxamide + L-glutamine = D-erythro-1-(imidazol-4-yl)glycerol 3-phosphate + 5-amino-1-(5-phospho-beta-D-ribosyl)imidazole-4-carboxamide + L-glutamate + H(+)</text>
        <dbReference type="Rhea" id="RHEA:24793"/>
        <dbReference type="ChEBI" id="CHEBI:15378"/>
        <dbReference type="ChEBI" id="CHEBI:29985"/>
        <dbReference type="ChEBI" id="CHEBI:58278"/>
        <dbReference type="ChEBI" id="CHEBI:58359"/>
        <dbReference type="ChEBI" id="CHEBI:58475"/>
        <dbReference type="ChEBI" id="CHEBI:58525"/>
        <dbReference type="EC" id="4.3.2.10"/>
    </reaction>
</comment>
<dbReference type="EC" id="4.3.2.10" evidence="12"/>
<sequence length="252" mass="27236">MCACCMAAMPTIWPRPSSRHWGGPWMKRHGWTGALMAFCQPKERYKRRRGGMIAIIDYGMGNLHSAAKAFVRLGAEVTVTDRPEVIAAAAKVVLPGVGAFGDCMRNLRRAGLVDVIREVIARGVPFLGICVGLQMLFEGSEEDPGVPGLGVFPGMVRRLAAPGLKVPHMGWNSLELRQFSPLFQNLPKAAYVYFVHSYHAVPDEASLVTAVTDYGGTVTAAVGRGNVQAVQFHPEKSGAVGLSILANFKEMV</sequence>
<dbReference type="SUPFAM" id="SSF52317">
    <property type="entry name" value="Class I glutamine amidotransferase-like"/>
    <property type="match status" value="1"/>
</dbReference>
<keyword evidence="4 12" id="KW-0963">Cytoplasm</keyword>
<evidence type="ECO:0000256" key="12">
    <source>
        <dbReference type="HAMAP-Rule" id="MF_00278"/>
    </source>
</evidence>
<comment type="caution">
    <text evidence="14">The sequence shown here is derived from an EMBL/GenBank/DDBJ whole genome shotgun (WGS) entry which is preliminary data.</text>
</comment>
<dbReference type="PANTHER" id="PTHR42701:SF1">
    <property type="entry name" value="IMIDAZOLE GLYCEROL PHOSPHATE SYNTHASE SUBUNIT HISH"/>
    <property type="match status" value="1"/>
</dbReference>
<dbReference type="EMBL" id="AAWL01000001">
    <property type="protein sequence ID" value="EAX49006.1"/>
    <property type="molecule type" value="Genomic_DNA"/>
</dbReference>
<dbReference type="AlphaFoldDB" id="A1HMG6"/>
<evidence type="ECO:0000256" key="5">
    <source>
        <dbReference type="ARBA" id="ARBA00022605"/>
    </source>
</evidence>
<evidence type="ECO:0000313" key="14">
    <source>
        <dbReference type="EMBL" id="EAX49006.1"/>
    </source>
</evidence>
<keyword evidence="9 12" id="KW-0456">Lyase</keyword>
<dbReference type="NCBIfam" id="TIGR01855">
    <property type="entry name" value="IMP_synth_hisH"/>
    <property type="match status" value="1"/>
</dbReference>
<gene>
    <name evidence="12" type="primary">hisH</name>
    <name evidence="14" type="ORF">TcarDRAFT_2695</name>
</gene>
<keyword evidence="7 12" id="KW-0315">Glutamine amidotransferase</keyword>
<evidence type="ECO:0000259" key="13">
    <source>
        <dbReference type="Pfam" id="PF00117"/>
    </source>
</evidence>
<dbReference type="GO" id="GO:0004359">
    <property type="term" value="F:glutaminase activity"/>
    <property type="evidence" value="ECO:0007669"/>
    <property type="project" value="UniProtKB-EC"/>
</dbReference>
<comment type="subunit">
    <text evidence="3 12">Heterodimer of HisH and HisF.</text>
</comment>
<dbReference type="InterPro" id="IPR010139">
    <property type="entry name" value="Imidazole-glycPsynth_HisH"/>
</dbReference>
<evidence type="ECO:0000256" key="3">
    <source>
        <dbReference type="ARBA" id="ARBA00011152"/>
    </source>
</evidence>
<keyword evidence="15" id="KW-1185">Reference proteome</keyword>
<dbReference type="PROSITE" id="PS51273">
    <property type="entry name" value="GATASE_TYPE_1"/>
    <property type="match status" value="1"/>
</dbReference>
<feature type="active site" evidence="12">
    <location>
        <position position="233"/>
    </location>
</feature>
<dbReference type="InterPro" id="IPR017926">
    <property type="entry name" value="GATASE"/>
</dbReference>
<keyword evidence="8 12" id="KW-0368">Histidine biosynthesis</keyword>
<dbReference type="PANTHER" id="PTHR42701">
    <property type="entry name" value="IMIDAZOLE GLYCEROL PHOSPHATE SYNTHASE SUBUNIT HISH"/>
    <property type="match status" value="1"/>
</dbReference>
<keyword evidence="5 12" id="KW-0028">Amino-acid biosynthesis</keyword>
<keyword evidence="14" id="KW-0808">Transferase</keyword>
<comment type="subcellular location">
    <subcellularLocation>
        <location evidence="1 12">Cytoplasm</location>
    </subcellularLocation>
</comment>
<evidence type="ECO:0000256" key="8">
    <source>
        <dbReference type="ARBA" id="ARBA00023102"/>
    </source>
</evidence>
<protein>
    <recommendedName>
        <fullName evidence="12">Imidazole glycerol phosphate synthase subunit HisH</fullName>
        <ecNumber evidence="12">4.3.2.10</ecNumber>
    </recommendedName>
    <alternativeName>
        <fullName evidence="12">IGP synthase glutaminase subunit</fullName>
        <ecNumber evidence="12">3.5.1.2</ecNumber>
    </alternativeName>
    <alternativeName>
        <fullName evidence="12">IGP synthase subunit HisH</fullName>
    </alternativeName>
    <alternativeName>
        <fullName evidence="12">ImGP synthase subunit HisH</fullName>
        <shortName evidence="12">IGPS subunit HisH</shortName>
    </alternativeName>
</protein>
<comment type="pathway">
    <text evidence="2 12">Amino-acid biosynthesis; L-histidine biosynthesis; L-histidine from 5-phospho-alpha-D-ribose 1-diphosphate: step 5/9.</text>
</comment>
<dbReference type="InterPro" id="IPR029062">
    <property type="entry name" value="Class_I_gatase-like"/>
</dbReference>
<dbReference type="Gene3D" id="3.40.50.880">
    <property type="match status" value="1"/>
</dbReference>
<evidence type="ECO:0000256" key="10">
    <source>
        <dbReference type="ARBA" id="ARBA00047838"/>
    </source>
</evidence>
<organism evidence="14 15">
    <name type="scientific">Thermosinus carboxydivorans Nor1</name>
    <dbReference type="NCBI Taxonomy" id="401526"/>
    <lineage>
        <taxon>Bacteria</taxon>
        <taxon>Bacillati</taxon>
        <taxon>Bacillota</taxon>
        <taxon>Negativicutes</taxon>
        <taxon>Selenomonadales</taxon>
        <taxon>Sporomusaceae</taxon>
        <taxon>Thermosinus</taxon>
    </lineage>
</organism>
<dbReference type="Pfam" id="PF00117">
    <property type="entry name" value="GATase"/>
    <property type="match status" value="1"/>
</dbReference>
<dbReference type="FunFam" id="3.40.50.880:FF:000009">
    <property type="entry name" value="Imidazole glycerol phosphate synthase subunit HisH"/>
    <property type="match status" value="1"/>
</dbReference>
<evidence type="ECO:0000256" key="9">
    <source>
        <dbReference type="ARBA" id="ARBA00023239"/>
    </source>
</evidence>
<evidence type="ECO:0000256" key="2">
    <source>
        <dbReference type="ARBA" id="ARBA00005091"/>
    </source>
</evidence>
<proteinExistence type="inferred from homology"/>
<feature type="active site" evidence="12">
    <location>
        <position position="235"/>
    </location>
</feature>
<dbReference type="CDD" id="cd01748">
    <property type="entry name" value="GATase1_IGP_Synthase"/>
    <property type="match status" value="1"/>
</dbReference>
<dbReference type="GO" id="GO:0000107">
    <property type="term" value="F:imidazoleglycerol-phosphate synthase activity"/>
    <property type="evidence" value="ECO:0007669"/>
    <property type="project" value="UniProtKB-UniRule"/>
</dbReference>
<comment type="function">
    <text evidence="12">IGPS catalyzes the conversion of PRFAR and glutamine to IGP, AICAR and glutamate. The HisH subunit catalyzes the hydrolysis of glutamine to glutamate and ammonia as part of the synthesis of IGP and AICAR. The resulting ammonia molecule is channeled to the active site of HisF.</text>
</comment>
<evidence type="ECO:0000313" key="15">
    <source>
        <dbReference type="Proteomes" id="UP000005139"/>
    </source>
</evidence>
<evidence type="ECO:0000256" key="6">
    <source>
        <dbReference type="ARBA" id="ARBA00022801"/>
    </source>
</evidence>
<dbReference type="eggNOG" id="COG0118">
    <property type="taxonomic scope" value="Bacteria"/>
</dbReference>
<evidence type="ECO:0000256" key="1">
    <source>
        <dbReference type="ARBA" id="ARBA00004496"/>
    </source>
</evidence>
<evidence type="ECO:0000256" key="7">
    <source>
        <dbReference type="ARBA" id="ARBA00022962"/>
    </source>
</evidence>
<reference evidence="14 15" key="1">
    <citation type="submission" date="2007-01" db="EMBL/GenBank/DDBJ databases">
        <title>Annotation of the draft genome assembly of Thermosinus carboxydivorans Nor1.</title>
        <authorList>
            <consortium name="US DOE Joint Genome Institute (JGI-ORNL)"/>
            <person name="Larimer F."/>
            <person name="Land M."/>
            <person name="Hauser L."/>
        </authorList>
    </citation>
    <scope>NUCLEOTIDE SEQUENCE [LARGE SCALE GENOMIC DNA]</scope>
    <source>
        <strain evidence="14 15">Nor1</strain>
    </source>
</reference>
<dbReference type="HAMAP" id="MF_00278">
    <property type="entry name" value="HisH"/>
    <property type="match status" value="1"/>
</dbReference>
<feature type="domain" description="Glutamine amidotransferase" evidence="13">
    <location>
        <begin position="55"/>
        <end position="248"/>
    </location>
</feature>
<evidence type="ECO:0000256" key="4">
    <source>
        <dbReference type="ARBA" id="ARBA00022490"/>
    </source>
</evidence>
<evidence type="ECO:0000256" key="11">
    <source>
        <dbReference type="ARBA" id="ARBA00049534"/>
    </source>
</evidence>
<keyword evidence="6 12" id="KW-0378">Hydrolase</keyword>
<comment type="catalytic activity">
    <reaction evidence="11 12">
        <text>L-glutamine + H2O = L-glutamate + NH4(+)</text>
        <dbReference type="Rhea" id="RHEA:15889"/>
        <dbReference type="ChEBI" id="CHEBI:15377"/>
        <dbReference type="ChEBI" id="CHEBI:28938"/>
        <dbReference type="ChEBI" id="CHEBI:29985"/>
        <dbReference type="ChEBI" id="CHEBI:58359"/>
        <dbReference type="EC" id="3.5.1.2"/>
    </reaction>
</comment>
<feature type="active site" description="Nucleophile" evidence="12">
    <location>
        <position position="130"/>
    </location>
</feature>
<dbReference type="GO" id="GO:0000105">
    <property type="term" value="P:L-histidine biosynthetic process"/>
    <property type="evidence" value="ECO:0007669"/>
    <property type="project" value="UniProtKB-UniRule"/>
</dbReference>
<reference evidence="14 15" key="2">
    <citation type="submission" date="2007-01" db="EMBL/GenBank/DDBJ databases">
        <title>Sequencing of the draft genome and assembly of Thermosinus carboxydivorans Nor1.</title>
        <authorList>
            <consortium name="US DOE Joint Genome Institute (JGI-PGF)"/>
            <person name="Copeland A."/>
            <person name="Lucas S."/>
            <person name="Lapidus A."/>
            <person name="Barry K."/>
            <person name="Glavina del Rio T."/>
            <person name="Dalin E."/>
            <person name="Tice H."/>
            <person name="Bruce D."/>
            <person name="Pitluck S."/>
            <person name="Richardson P."/>
        </authorList>
    </citation>
    <scope>NUCLEOTIDE SEQUENCE [LARGE SCALE GENOMIC DNA]</scope>
    <source>
        <strain evidence="14 15">Nor1</strain>
    </source>
</reference>
<accession>A1HMG6</accession>
<dbReference type="GO" id="GO:0005737">
    <property type="term" value="C:cytoplasm"/>
    <property type="evidence" value="ECO:0007669"/>
    <property type="project" value="UniProtKB-SubCell"/>
</dbReference>
<dbReference type="Proteomes" id="UP000005139">
    <property type="component" value="Unassembled WGS sequence"/>
</dbReference>